<dbReference type="Pfam" id="PF08937">
    <property type="entry name" value="ThsB_TIR"/>
    <property type="match status" value="1"/>
</dbReference>
<dbReference type="Gene3D" id="3.40.50.11200">
    <property type="match status" value="1"/>
</dbReference>
<evidence type="ECO:0000259" key="1">
    <source>
        <dbReference type="Pfam" id="PF08937"/>
    </source>
</evidence>
<protein>
    <recommendedName>
        <fullName evidence="1">Thoeris protein ThsB TIR-like domain-containing protein</fullName>
    </recommendedName>
</protein>
<dbReference type="RefSeq" id="WP_144851864.1">
    <property type="nucleotide sequence ID" value="NZ_VNJI01000038.1"/>
</dbReference>
<gene>
    <name evidence="2" type="ORF">FPZ49_24180</name>
</gene>
<dbReference type="OrthoDB" id="9798540at2"/>
<dbReference type="AlphaFoldDB" id="A0A559K5C7"/>
<feature type="domain" description="Thoeris protein ThsB TIR-like" evidence="1">
    <location>
        <begin position="6"/>
        <end position="103"/>
    </location>
</feature>
<name>A0A559K5C7_9BACL</name>
<sequence>MTHKVFVSYQHSRDQHYANIIRDFYGRNDAFINRSLPQAINSSDNDYILGLIRTRYLKDSTVTIVLIGSETWSRKWVDWEIYSSLRGYGSRSNNGLLGILLPNSGPLPSRFQDNYRETTDQLGRTFQTGYALLINWESIAPPNGWNFSHFNPFIKQEIDRKRAELEKWIQYAFEYRKNTDRINNTRDRMSNNRYVKRF</sequence>
<evidence type="ECO:0000313" key="2">
    <source>
        <dbReference type="EMBL" id="TVY07345.1"/>
    </source>
</evidence>
<reference evidence="2 3" key="1">
    <citation type="submission" date="2019-07" db="EMBL/GenBank/DDBJ databases">
        <authorList>
            <person name="Kim J."/>
        </authorList>
    </citation>
    <scope>NUCLEOTIDE SEQUENCE [LARGE SCALE GENOMIC DNA]</scope>
    <source>
        <strain evidence="2 3">JC52</strain>
    </source>
</reference>
<organism evidence="2 3">
    <name type="scientific">Paenibacillus cremeus</name>
    <dbReference type="NCBI Taxonomy" id="2163881"/>
    <lineage>
        <taxon>Bacteria</taxon>
        <taxon>Bacillati</taxon>
        <taxon>Bacillota</taxon>
        <taxon>Bacilli</taxon>
        <taxon>Bacillales</taxon>
        <taxon>Paenibacillaceae</taxon>
        <taxon>Paenibacillus</taxon>
    </lineage>
</organism>
<accession>A0A559K5C7</accession>
<keyword evidence="3" id="KW-1185">Reference proteome</keyword>
<evidence type="ECO:0000313" key="3">
    <source>
        <dbReference type="Proteomes" id="UP000317036"/>
    </source>
</evidence>
<dbReference type="Proteomes" id="UP000317036">
    <property type="component" value="Unassembled WGS sequence"/>
</dbReference>
<comment type="caution">
    <text evidence="2">The sequence shown here is derived from an EMBL/GenBank/DDBJ whole genome shotgun (WGS) entry which is preliminary data.</text>
</comment>
<dbReference type="InterPro" id="IPR015032">
    <property type="entry name" value="ThsB__TIR-like_domain"/>
</dbReference>
<proteinExistence type="predicted"/>
<dbReference type="EMBL" id="VNJI01000038">
    <property type="protein sequence ID" value="TVY07345.1"/>
    <property type="molecule type" value="Genomic_DNA"/>
</dbReference>